<name>A0ABV3GT34_MICGL</name>
<evidence type="ECO:0000259" key="1">
    <source>
        <dbReference type="Pfam" id="PF13539"/>
    </source>
</evidence>
<dbReference type="RefSeq" id="WP_228640952.1">
    <property type="nucleotide sequence ID" value="NZ_JBFALK010000035.1"/>
</dbReference>
<reference evidence="2 3" key="1">
    <citation type="submission" date="2024-06" db="EMBL/GenBank/DDBJ databases">
        <title>The Natural Products Discovery Center: Release of the First 8490 Sequenced Strains for Exploring Actinobacteria Biosynthetic Diversity.</title>
        <authorList>
            <person name="Kalkreuter E."/>
            <person name="Kautsar S.A."/>
            <person name="Yang D."/>
            <person name="Bader C.D."/>
            <person name="Teijaro C.N."/>
            <person name="Fluegel L."/>
            <person name="Davis C.M."/>
            <person name="Simpson J.R."/>
            <person name="Lauterbach L."/>
            <person name="Steele A.D."/>
            <person name="Gui C."/>
            <person name="Meng S."/>
            <person name="Li G."/>
            <person name="Viehrig K."/>
            <person name="Ye F."/>
            <person name="Su P."/>
            <person name="Kiefer A.F."/>
            <person name="Nichols A."/>
            <person name="Cepeda A.J."/>
            <person name="Yan W."/>
            <person name="Fan B."/>
            <person name="Jiang Y."/>
            <person name="Adhikari A."/>
            <person name="Zheng C.-J."/>
            <person name="Schuster L."/>
            <person name="Cowan T.M."/>
            <person name="Smanski M.J."/>
            <person name="Chevrette M.G."/>
            <person name="De Carvalho L.P.S."/>
            <person name="Shen B."/>
        </authorList>
    </citation>
    <scope>NUCLEOTIDE SEQUENCE [LARGE SCALE GENOMIC DNA]</scope>
    <source>
        <strain evidence="2 3">NPDC050100</strain>
    </source>
</reference>
<dbReference type="SUPFAM" id="SSF55166">
    <property type="entry name" value="Hedgehog/DD-peptidase"/>
    <property type="match status" value="1"/>
</dbReference>
<dbReference type="InterPro" id="IPR039561">
    <property type="entry name" value="Peptidase_M15C"/>
</dbReference>
<dbReference type="EMBL" id="JBFALK010000035">
    <property type="protein sequence ID" value="MEV0974793.1"/>
    <property type="molecule type" value="Genomic_DNA"/>
</dbReference>
<feature type="domain" description="Peptidase M15C" evidence="1">
    <location>
        <begin position="73"/>
        <end position="153"/>
    </location>
</feature>
<dbReference type="Gene3D" id="3.30.1380.10">
    <property type="match status" value="1"/>
</dbReference>
<evidence type="ECO:0000313" key="2">
    <source>
        <dbReference type="EMBL" id="MEV0974793.1"/>
    </source>
</evidence>
<dbReference type="Proteomes" id="UP001551675">
    <property type="component" value="Unassembled WGS sequence"/>
</dbReference>
<gene>
    <name evidence="2" type="ORF">AB0I59_39905</name>
</gene>
<accession>A0ABV3GT34</accession>
<dbReference type="InterPro" id="IPR009045">
    <property type="entry name" value="Zn_M74/Hedgehog-like"/>
</dbReference>
<protein>
    <submittedName>
        <fullName evidence="2">M15 family metallopeptidase</fullName>
    </submittedName>
</protein>
<keyword evidence="3" id="KW-1185">Reference proteome</keyword>
<comment type="caution">
    <text evidence="2">The sequence shown here is derived from an EMBL/GenBank/DDBJ whole genome shotgun (WGS) entry which is preliminary data.</text>
</comment>
<proteinExistence type="predicted"/>
<dbReference type="Pfam" id="PF13539">
    <property type="entry name" value="Peptidase_M15_4"/>
    <property type="match status" value="1"/>
</dbReference>
<organism evidence="2 3">
    <name type="scientific">Microtetraspora glauca</name>
    <dbReference type="NCBI Taxonomy" id="1996"/>
    <lineage>
        <taxon>Bacteria</taxon>
        <taxon>Bacillati</taxon>
        <taxon>Actinomycetota</taxon>
        <taxon>Actinomycetes</taxon>
        <taxon>Streptosporangiales</taxon>
        <taxon>Streptosporangiaceae</taxon>
        <taxon>Microtetraspora</taxon>
    </lineage>
</organism>
<evidence type="ECO:0000313" key="3">
    <source>
        <dbReference type="Proteomes" id="UP001551675"/>
    </source>
</evidence>
<sequence>MITMPHWGFDGKVHTGRLVVNQTVADDVVSVFKKLYGFRYPIRRMEPVDAYKGDDYASIDADNTSAFNCRAATGTTNWSEHAYGQAVDLNPLENPYVYANGSHAHRNADAYVKRPLHKPGVINAGDRVVRAFETISWGWGGYWSGAKDYQHFSKSGR</sequence>